<dbReference type="EMBL" id="JARJLG010000057">
    <property type="protein sequence ID" value="KAJ7757750.1"/>
    <property type="molecule type" value="Genomic_DNA"/>
</dbReference>
<comment type="caution">
    <text evidence="2">The sequence shown here is derived from an EMBL/GenBank/DDBJ whole genome shotgun (WGS) entry which is preliminary data.</text>
</comment>
<accession>A0AAD7J763</accession>
<dbReference type="PANTHER" id="PTHR11081:SF75">
    <property type="entry name" value="ENDONUCLEASE, PUTATIVE (AFU_ORTHOLOGUE AFUA_3G13260)-RELATED"/>
    <property type="match status" value="1"/>
</dbReference>
<feature type="domain" description="XPG-I" evidence="1">
    <location>
        <begin position="124"/>
        <end position="163"/>
    </location>
</feature>
<dbReference type="InterPro" id="IPR006084">
    <property type="entry name" value="XPG/Rad2"/>
</dbReference>
<sequence>MGANGLWEIIKAVAQIRSLLNLAMIEGLQINNRGLQTFVVGILGIFYLRFSNAIFISFSVQIYACLAARNGDQAGALETLFYQLFNLSRAPVTAVFVFDGPGRPNIKWGVQFTHPSVWLVAQMEQAPGEAEYELWYLDELGAIDAVITEDSDTLVFGAKCIICSLG</sequence>
<dbReference type="CDD" id="cd09870">
    <property type="entry name" value="PIN_YEN1"/>
    <property type="match status" value="1"/>
</dbReference>
<evidence type="ECO:0000313" key="3">
    <source>
        <dbReference type="Proteomes" id="UP001215280"/>
    </source>
</evidence>
<dbReference type="Proteomes" id="UP001215280">
    <property type="component" value="Unassembled WGS sequence"/>
</dbReference>
<protein>
    <submittedName>
        <fullName evidence="2">PIN domain-like protein</fullName>
    </submittedName>
</protein>
<dbReference type="GO" id="GO:0006974">
    <property type="term" value="P:DNA damage response"/>
    <property type="evidence" value="ECO:0007669"/>
    <property type="project" value="UniProtKB-ARBA"/>
</dbReference>
<evidence type="ECO:0000259" key="1">
    <source>
        <dbReference type="Pfam" id="PF00867"/>
    </source>
</evidence>
<dbReference type="Gene3D" id="3.40.50.1010">
    <property type="entry name" value="5'-nuclease"/>
    <property type="match status" value="2"/>
</dbReference>
<organism evidence="2 3">
    <name type="scientific">Mycena maculata</name>
    <dbReference type="NCBI Taxonomy" id="230809"/>
    <lineage>
        <taxon>Eukaryota</taxon>
        <taxon>Fungi</taxon>
        <taxon>Dikarya</taxon>
        <taxon>Basidiomycota</taxon>
        <taxon>Agaricomycotina</taxon>
        <taxon>Agaricomycetes</taxon>
        <taxon>Agaricomycetidae</taxon>
        <taxon>Agaricales</taxon>
        <taxon>Marasmiineae</taxon>
        <taxon>Mycenaceae</taxon>
        <taxon>Mycena</taxon>
    </lineage>
</organism>
<dbReference type="InterPro" id="IPR006086">
    <property type="entry name" value="XPG-I_dom"/>
</dbReference>
<dbReference type="Pfam" id="PF00867">
    <property type="entry name" value="XPG_I"/>
    <property type="match status" value="1"/>
</dbReference>
<dbReference type="GO" id="GO:0017108">
    <property type="term" value="F:5'-flap endonuclease activity"/>
    <property type="evidence" value="ECO:0007669"/>
    <property type="project" value="TreeGrafter"/>
</dbReference>
<proteinExistence type="predicted"/>
<dbReference type="PRINTS" id="PR00853">
    <property type="entry name" value="XPGRADSUPER"/>
</dbReference>
<dbReference type="SUPFAM" id="SSF88723">
    <property type="entry name" value="PIN domain-like"/>
    <property type="match status" value="1"/>
</dbReference>
<keyword evidence="3" id="KW-1185">Reference proteome</keyword>
<name>A0AAD7J763_9AGAR</name>
<dbReference type="InterPro" id="IPR029060">
    <property type="entry name" value="PIN-like_dom_sf"/>
</dbReference>
<gene>
    <name evidence="2" type="ORF">DFH07DRAFT_741975</name>
</gene>
<dbReference type="AlphaFoldDB" id="A0AAD7J763"/>
<dbReference type="PANTHER" id="PTHR11081">
    <property type="entry name" value="FLAP ENDONUCLEASE FAMILY MEMBER"/>
    <property type="match status" value="1"/>
</dbReference>
<reference evidence="2" key="1">
    <citation type="submission" date="2023-03" db="EMBL/GenBank/DDBJ databases">
        <title>Massive genome expansion in bonnet fungi (Mycena s.s.) driven by repeated elements and novel gene families across ecological guilds.</title>
        <authorList>
            <consortium name="Lawrence Berkeley National Laboratory"/>
            <person name="Harder C.B."/>
            <person name="Miyauchi S."/>
            <person name="Viragh M."/>
            <person name="Kuo A."/>
            <person name="Thoen E."/>
            <person name="Andreopoulos B."/>
            <person name="Lu D."/>
            <person name="Skrede I."/>
            <person name="Drula E."/>
            <person name="Henrissat B."/>
            <person name="Morin E."/>
            <person name="Kohler A."/>
            <person name="Barry K."/>
            <person name="LaButti K."/>
            <person name="Morin E."/>
            <person name="Salamov A."/>
            <person name="Lipzen A."/>
            <person name="Mereny Z."/>
            <person name="Hegedus B."/>
            <person name="Baldrian P."/>
            <person name="Stursova M."/>
            <person name="Weitz H."/>
            <person name="Taylor A."/>
            <person name="Grigoriev I.V."/>
            <person name="Nagy L.G."/>
            <person name="Martin F."/>
            <person name="Kauserud H."/>
        </authorList>
    </citation>
    <scope>NUCLEOTIDE SEQUENCE</scope>
    <source>
        <strain evidence="2">CBHHK188m</strain>
    </source>
</reference>
<evidence type="ECO:0000313" key="2">
    <source>
        <dbReference type="EMBL" id="KAJ7757750.1"/>
    </source>
</evidence>